<dbReference type="AlphaFoldDB" id="A0A392USV1"/>
<sequence length="36" mass="4435">MFSMVRDEIEHWTFDVRNPVKEFLGRPGTEWLKYYG</sequence>
<keyword evidence="2" id="KW-1185">Reference proteome</keyword>
<accession>A0A392USV1</accession>
<protein>
    <submittedName>
        <fullName evidence="1">Uncharacterized protein</fullName>
    </submittedName>
</protein>
<evidence type="ECO:0000313" key="1">
    <source>
        <dbReference type="EMBL" id="MCI75684.1"/>
    </source>
</evidence>
<evidence type="ECO:0000313" key="2">
    <source>
        <dbReference type="Proteomes" id="UP000265520"/>
    </source>
</evidence>
<comment type="caution">
    <text evidence="1">The sequence shown here is derived from an EMBL/GenBank/DDBJ whole genome shotgun (WGS) entry which is preliminary data.</text>
</comment>
<proteinExistence type="predicted"/>
<organism evidence="1 2">
    <name type="scientific">Trifolium medium</name>
    <dbReference type="NCBI Taxonomy" id="97028"/>
    <lineage>
        <taxon>Eukaryota</taxon>
        <taxon>Viridiplantae</taxon>
        <taxon>Streptophyta</taxon>
        <taxon>Embryophyta</taxon>
        <taxon>Tracheophyta</taxon>
        <taxon>Spermatophyta</taxon>
        <taxon>Magnoliopsida</taxon>
        <taxon>eudicotyledons</taxon>
        <taxon>Gunneridae</taxon>
        <taxon>Pentapetalae</taxon>
        <taxon>rosids</taxon>
        <taxon>fabids</taxon>
        <taxon>Fabales</taxon>
        <taxon>Fabaceae</taxon>
        <taxon>Papilionoideae</taxon>
        <taxon>50 kb inversion clade</taxon>
        <taxon>NPAAA clade</taxon>
        <taxon>Hologalegina</taxon>
        <taxon>IRL clade</taxon>
        <taxon>Trifolieae</taxon>
        <taxon>Trifolium</taxon>
    </lineage>
</organism>
<dbReference type="EMBL" id="LXQA010888724">
    <property type="protein sequence ID" value="MCI75684.1"/>
    <property type="molecule type" value="Genomic_DNA"/>
</dbReference>
<feature type="non-terminal residue" evidence="1">
    <location>
        <position position="36"/>
    </location>
</feature>
<name>A0A392USV1_9FABA</name>
<reference evidence="1 2" key="1">
    <citation type="journal article" date="2018" name="Front. Plant Sci.">
        <title>Red Clover (Trifolium pratense) and Zigzag Clover (T. medium) - A Picture of Genomic Similarities and Differences.</title>
        <authorList>
            <person name="Dluhosova J."/>
            <person name="Istvanek J."/>
            <person name="Nedelnik J."/>
            <person name="Repkova J."/>
        </authorList>
    </citation>
    <scope>NUCLEOTIDE SEQUENCE [LARGE SCALE GENOMIC DNA]</scope>
    <source>
        <strain evidence="2">cv. 10/8</strain>
        <tissue evidence="1">Leaf</tissue>
    </source>
</reference>
<dbReference type="Proteomes" id="UP000265520">
    <property type="component" value="Unassembled WGS sequence"/>
</dbReference>